<evidence type="ECO:0000313" key="18">
    <source>
        <dbReference type="EMBL" id="OCB85548.1"/>
    </source>
</evidence>
<accession>A0A9Q5N645</accession>
<evidence type="ECO:0000256" key="4">
    <source>
        <dbReference type="ARBA" id="ARBA00006576"/>
    </source>
</evidence>
<comment type="pathway">
    <text evidence="13">Pyrimidine metabolism; UMP biosynthesis via salvage pathway; uracil from cytosine: step 1/1.</text>
</comment>
<comment type="similarity">
    <text evidence="4">Belongs to the cytidine and deoxycytidylate deaminase family.</text>
</comment>
<dbReference type="PANTHER" id="PTHR11079:SF190">
    <property type="entry name" value="CYTOSINE DEAMINASE"/>
    <property type="match status" value="1"/>
</dbReference>
<dbReference type="GO" id="GO:0008270">
    <property type="term" value="F:zinc ion binding"/>
    <property type="evidence" value="ECO:0007669"/>
    <property type="project" value="InterPro"/>
</dbReference>
<dbReference type="GO" id="GO:0008835">
    <property type="term" value="F:diaminohydroxyphosphoribosylaminopyrimidine deaminase activity"/>
    <property type="evidence" value="ECO:0007669"/>
    <property type="project" value="TreeGrafter"/>
</dbReference>
<dbReference type="PANTHER" id="PTHR11079">
    <property type="entry name" value="CYTOSINE DEAMINASE FAMILY MEMBER"/>
    <property type="match status" value="1"/>
</dbReference>
<dbReference type="CDD" id="cd01285">
    <property type="entry name" value="nucleoside_deaminase"/>
    <property type="match status" value="1"/>
</dbReference>
<dbReference type="InterPro" id="IPR016192">
    <property type="entry name" value="APOBEC/CMP_deaminase_Zn-bd"/>
</dbReference>
<comment type="subcellular location">
    <subcellularLocation>
        <location evidence="3">Cytoplasm</location>
    </subcellularLocation>
    <subcellularLocation>
        <location evidence="2">Nucleus</location>
    </subcellularLocation>
</comment>
<evidence type="ECO:0000256" key="12">
    <source>
        <dbReference type="ARBA" id="ARBA00056232"/>
    </source>
</evidence>
<evidence type="ECO:0000256" key="16">
    <source>
        <dbReference type="ARBA" id="ARBA00084039"/>
    </source>
</evidence>
<name>A0A9Q5N645_SANBA</name>
<evidence type="ECO:0000256" key="7">
    <source>
        <dbReference type="ARBA" id="ARBA00022723"/>
    </source>
</evidence>
<evidence type="ECO:0000256" key="13">
    <source>
        <dbReference type="ARBA" id="ARBA00060700"/>
    </source>
</evidence>
<evidence type="ECO:0000256" key="3">
    <source>
        <dbReference type="ARBA" id="ARBA00004496"/>
    </source>
</evidence>
<evidence type="ECO:0000256" key="14">
    <source>
        <dbReference type="ARBA" id="ARBA00066550"/>
    </source>
</evidence>
<evidence type="ECO:0000256" key="11">
    <source>
        <dbReference type="ARBA" id="ARBA00050113"/>
    </source>
</evidence>
<evidence type="ECO:0000256" key="9">
    <source>
        <dbReference type="ARBA" id="ARBA00022833"/>
    </source>
</evidence>
<keyword evidence="6" id="KW-0963">Cytoplasm</keyword>
<keyword evidence="19" id="KW-1185">Reference proteome</keyword>
<dbReference type="OrthoDB" id="408702at2759"/>
<dbReference type="Proteomes" id="UP000757232">
    <property type="component" value="Unassembled WGS sequence"/>
</dbReference>
<proteinExistence type="inferred from homology"/>
<evidence type="ECO:0000256" key="15">
    <source>
        <dbReference type="ARBA" id="ARBA00074321"/>
    </source>
</evidence>
<dbReference type="AlphaFoldDB" id="A0A9Q5N645"/>
<evidence type="ECO:0000256" key="8">
    <source>
        <dbReference type="ARBA" id="ARBA00022801"/>
    </source>
</evidence>
<dbReference type="GO" id="GO:0008655">
    <property type="term" value="P:pyrimidine-containing compound salvage"/>
    <property type="evidence" value="ECO:0007669"/>
    <property type="project" value="TreeGrafter"/>
</dbReference>
<evidence type="ECO:0000256" key="5">
    <source>
        <dbReference type="ARBA" id="ARBA00011738"/>
    </source>
</evidence>
<evidence type="ECO:0000256" key="2">
    <source>
        <dbReference type="ARBA" id="ARBA00004123"/>
    </source>
</evidence>
<dbReference type="EC" id="3.5.4.1" evidence="14"/>
<dbReference type="Gene3D" id="3.40.140.10">
    <property type="entry name" value="Cytidine Deaminase, domain 2"/>
    <property type="match status" value="1"/>
</dbReference>
<dbReference type="PROSITE" id="PS00903">
    <property type="entry name" value="CYT_DCMP_DEAMINASES_1"/>
    <property type="match status" value="1"/>
</dbReference>
<evidence type="ECO:0000313" key="19">
    <source>
        <dbReference type="Proteomes" id="UP000757232"/>
    </source>
</evidence>
<dbReference type="GO" id="GO:0004131">
    <property type="term" value="F:cytosine deaminase activity"/>
    <property type="evidence" value="ECO:0007669"/>
    <property type="project" value="UniProtKB-EC"/>
</dbReference>
<feature type="domain" description="CMP/dCMP-type deaminase" evidence="17">
    <location>
        <begin position="1"/>
        <end position="117"/>
    </location>
</feature>
<dbReference type="GO" id="GO:0005634">
    <property type="term" value="C:nucleus"/>
    <property type="evidence" value="ECO:0007669"/>
    <property type="project" value="UniProtKB-SubCell"/>
</dbReference>
<comment type="cofactor">
    <cofactor evidence="1">
        <name>Zn(2+)</name>
        <dbReference type="ChEBI" id="CHEBI:29105"/>
    </cofactor>
</comment>
<gene>
    <name evidence="18" type="ORF">A7U60_g7558</name>
</gene>
<dbReference type="SUPFAM" id="SSF53927">
    <property type="entry name" value="Cytidine deaminase-like"/>
    <property type="match status" value="1"/>
</dbReference>
<comment type="catalytic activity">
    <reaction evidence="11">
        <text>cytosine + H2O + H(+) = uracil + NH4(+)</text>
        <dbReference type="Rhea" id="RHEA:20605"/>
        <dbReference type="ChEBI" id="CHEBI:15377"/>
        <dbReference type="ChEBI" id="CHEBI:15378"/>
        <dbReference type="ChEBI" id="CHEBI:16040"/>
        <dbReference type="ChEBI" id="CHEBI:17568"/>
        <dbReference type="ChEBI" id="CHEBI:28938"/>
        <dbReference type="EC" id="3.5.4.1"/>
    </reaction>
</comment>
<comment type="caution">
    <text evidence="18">The sequence shown here is derived from an EMBL/GenBank/DDBJ whole genome shotgun (WGS) entry which is preliminary data.</text>
</comment>
<evidence type="ECO:0000259" key="17">
    <source>
        <dbReference type="PROSITE" id="PS51747"/>
    </source>
</evidence>
<reference evidence="18" key="1">
    <citation type="submission" date="2016-06" db="EMBL/GenBank/DDBJ databases">
        <title>Draft Genome sequence of the fungus Inonotus baumii.</title>
        <authorList>
            <person name="Zhu H."/>
            <person name="Lin W."/>
        </authorList>
    </citation>
    <scope>NUCLEOTIDE SEQUENCE</scope>
    <source>
        <strain evidence="18">821</strain>
    </source>
</reference>
<keyword evidence="10" id="KW-0539">Nucleus</keyword>
<evidence type="ECO:0000256" key="1">
    <source>
        <dbReference type="ARBA" id="ARBA00001947"/>
    </source>
</evidence>
<dbReference type="Pfam" id="PF00383">
    <property type="entry name" value="dCMP_cyt_deam_1"/>
    <property type="match status" value="1"/>
</dbReference>
<evidence type="ECO:0000256" key="10">
    <source>
        <dbReference type="ARBA" id="ARBA00023242"/>
    </source>
</evidence>
<dbReference type="FunFam" id="3.40.140.10:FF:000016">
    <property type="entry name" value="Cytosine deaminase"/>
    <property type="match status" value="1"/>
</dbReference>
<evidence type="ECO:0000256" key="6">
    <source>
        <dbReference type="ARBA" id="ARBA00022490"/>
    </source>
</evidence>
<comment type="function">
    <text evidence="12">Catalyzes the hydrolytic deamination of cytosine to uracil or 5-methylcytosine to thymine. Is involved in the pyrimidine salvage pathway, which allows the cell to utilize cytosine for pyrimidine nucleotide synthesis.</text>
</comment>
<dbReference type="InterPro" id="IPR016193">
    <property type="entry name" value="Cytidine_deaminase-like"/>
</dbReference>
<keyword evidence="7" id="KW-0479">Metal-binding</keyword>
<comment type="subunit">
    <text evidence="5">Homodimer.</text>
</comment>
<keyword evidence="8" id="KW-0378">Hydrolase</keyword>
<protein>
    <recommendedName>
        <fullName evidence="15">Cytosine deaminase</fullName>
        <ecNumber evidence="14">3.5.4.1</ecNumber>
    </recommendedName>
    <alternativeName>
        <fullName evidence="16">Cytosine aminohydrolase</fullName>
    </alternativeName>
</protein>
<dbReference type="GO" id="GO:0019858">
    <property type="term" value="P:cytosine metabolic process"/>
    <property type="evidence" value="ECO:0007669"/>
    <property type="project" value="UniProtKB-ARBA"/>
</dbReference>
<dbReference type="PROSITE" id="PS51747">
    <property type="entry name" value="CYT_DCMP_DEAMINASES_2"/>
    <property type="match status" value="1"/>
</dbReference>
<organism evidence="18 19">
    <name type="scientific">Sanghuangporus baumii</name>
    <name type="common">Phellinus baumii</name>
    <dbReference type="NCBI Taxonomy" id="108892"/>
    <lineage>
        <taxon>Eukaryota</taxon>
        <taxon>Fungi</taxon>
        <taxon>Dikarya</taxon>
        <taxon>Basidiomycota</taxon>
        <taxon>Agaricomycotina</taxon>
        <taxon>Agaricomycetes</taxon>
        <taxon>Hymenochaetales</taxon>
        <taxon>Hymenochaetaceae</taxon>
        <taxon>Sanghuangporus</taxon>
    </lineage>
</organism>
<dbReference type="InterPro" id="IPR002125">
    <property type="entry name" value="CMP_dCMP_dom"/>
</dbReference>
<keyword evidence="9" id="KW-0862">Zinc</keyword>
<dbReference type="EMBL" id="LNZH02000209">
    <property type="protein sequence ID" value="OCB85548.1"/>
    <property type="molecule type" value="Genomic_DNA"/>
</dbReference>
<sequence>MGAAIEQAKKSLLEGGIPIGSALVAQEAGGELKLLAASHNQRIQKNSPILHGETATLEQAGRLKASVYRKSTIYTTLSPCDMCTGTILLYNIPRVVIGENKTFLGGEEYLKSRGVEVVVLDDFECKKLMAQFIQEHPEEWNEDIGEP</sequence>
<dbReference type="GO" id="GO:0046087">
    <property type="term" value="P:cytidine metabolic process"/>
    <property type="evidence" value="ECO:0007669"/>
    <property type="project" value="TreeGrafter"/>
</dbReference>
<dbReference type="GO" id="GO:0005737">
    <property type="term" value="C:cytoplasm"/>
    <property type="evidence" value="ECO:0007669"/>
    <property type="project" value="UniProtKB-SubCell"/>
</dbReference>